<name>Q0RRD1_FRAAA</name>
<dbReference type="InterPro" id="IPR011004">
    <property type="entry name" value="Trimer_LpxA-like_sf"/>
</dbReference>
<keyword evidence="2" id="KW-0548">Nucleotidyltransferase</keyword>
<accession>Q0RRD1</accession>
<sequence length="380" mass="40311">MTAATPAVTFGHFGGDAIGFRIMKALVLAGGSGTRLRPITHTSAKQLVPVANKPVLFYGLEAIRDAGIVDVGIIVGETAAEIEAAVGDGAAFGIRVTYIHQDAPLGLAHAVLIARDFLADEPFVMYLGDNLIIGGIASLVSEFRRNTPDALILLTKVDNPSAFGVAELGAEGRIVRLVEKPLVPPSDLALVGVYMFGTAVHEAVRAIKPSARGELEITEAIQWLVDGGYEVASHLVEGYWKDTGRLADMLETNRHLLESIEPAIHGTVDADSSIVGRVVIEDGASLVRSTVRGPAIIGRGTTLVDTYVGPFTSIFHSCTIERTEIEYSIVLERATIRGIGRIEDSLIGRDVEVVPSAALPKAHRLMLGDHSRVSVATTGT</sequence>
<feature type="domain" description="Nucleotidyl transferase" evidence="1">
    <location>
        <begin position="24"/>
        <end position="258"/>
    </location>
</feature>
<dbReference type="KEGG" id="fal:FRAAL1228"/>
<dbReference type="InterPro" id="IPR005835">
    <property type="entry name" value="NTP_transferase_dom"/>
</dbReference>
<dbReference type="Proteomes" id="UP000000657">
    <property type="component" value="Chromosome"/>
</dbReference>
<dbReference type="Gene3D" id="2.160.10.10">
    <property type="entry name" value="Hexapeptide repeat proteins"/>
    <property type="match status" value="1"/>
</dbReference>
<keyword evidence="3" id="KW-1185">Reference proteome</keyword>
<dbReference type="NCBIfam" id="TIGR01208">
    <property type="entry name" value="rmlA_long"/>
    <property type="match status" value="1"/>
</dbReference>
<dbReference type="PANTHER" id="PTHR42883:SF2">
    <property type="entry name" value="THYMIDYLYLTRANSFERASE"/>
    <property type="match status" value="1"/>
</dbReference>
<dbReference type="eggNOG" id="COG1209">
    <property type="taxonomic scope" value="Bacteria"/>
</dbReference>
<evidence type="ECO:0000313" key="2">
    <source>
        <dbReference type="EMBL" id="CAJ59889.1"/>
    </source>
</evidence>
<dbReference type="Gene3D" id="3.90.550.10">
    <property type="entry name" value="Spore Coat Polysaccharide Biosynthesis Protein SpsA, Chain A"/>
    <property type="match status" value="1"/>
</dbReference>
<dbReference type="AlphaFoldDB" id="Q0RRD1"/>
<dbReference type="InterPro" id="IPR029044">
    <property type="entry name" value="Nucleotide-diphossugar_trans"/>
</dbReference>
<evidence type="ECO:0000259" key="1">
    <source>
        <dbReference type="Pfam" id="PF00483"/>
    </source>
</evidence>
<protein>
    <submittedName>
        <fullName evidence="2">Glucose-1-phosphate thymidylyltransferase (dTDP-glucose synthase) (dTDP-glucose pyrophosphorylase) (Sugar-nucleotidylation enzyme)</fullName>
        <ecNumber evidence="2">2.7.7.24</ecNumber>
    </submittedName>
</protein>
<dbReference type="CDD" id="cd04189">
    <property type="entry name" value="G1P_TT_long"/>
    <property type="match status" value="1"/>
</dbReference>
<organism evidence="2 3">
    <name type="scientific">Frankia alni (strain DSM 45986 / CECT 9034 / ACN14a)</name>
    <dbReference type="NCBI Taxonomy" id="326424"/>
    <lineage>
        <taxon>Bacteria</taxon>
        <taxon>Bacillati</taxon>
        <taxon>Actinomycetota</taxon>
        <taxon>Actinomycetes</taxon>
        <taxon>Frankiales</taxon>
        <taxon>Frankiaceae</taxon>
        <taxon>Frankia</taxon>
    </lineage>
</organism>
<dbReference type="InterPro" id="IPR005908">
    <property type="entry name" value="G1P_thy_trans_l"/>
</dbReference>
<dbReference type="HOGENOM" id="CLU_029499_0_1_11"/>
<dbReference type="GO" id="GO:0008879">
    <property type="term" value="F:glucose-1-phosphate thymidylyltransferase activity"/>
    <property type="evidence" value="ECO:0007669"/>
    <property type="project" value="UniProtKB-EC"/>
</dbReference>
<dbReference type="SUPFAM" id="SSF53448">
    <property type="entry name" value="Nucleotide-diphospho-sugar transferases"/>
    <property type="match status" value="1"/>
</dbReference>
<dbReference type="STRING" id="326424.FRAAL1228"/>
<gene>
    <name evidence="2" type="ordered locus">FRAAL1228</name>
</gene>
<reference evidence="2 3" key="1">
    <citation type="journal article" date="2007" name="Genome Res.">
        <title>Genome characteristics of facultatively symbiotic Frankia sp. strains reflect host range and host plant biogeography.</title>
        <authorList>
            <person name="Normand P."/>
            <person name="Lapierre P."/>
            <person name="Tisa L.S."/>
            <person name="Gogarten J.P."/>
            <person name="Alloisio N."/>
            <person name="Bagnarol E."/>
            <person name="Bassi C.A."/>
            <person name="Berry A.M."/>
            <person name="Bickhart D.M."/>
            <person name="Choisne N."/>
            <person name="Couloux A."/>
            <person name="Cournoyer B."/>
            <person name="Cruveiller S."/>
            <person name="Daubin V."/>
            <person name="Demange N."/>
            <person name="Francino M.P."/>
            <person name="Goltsman E."/>
            <person name="Huang Y."/>
            <person name="Kopp O.R."/>
            <person name="Labarre L."/>
            <person name="Lapidus A."/>
            <person name="Lavire C."/>
            <person name="Marechal J."/>
            <person name="Martinez M."/>
            <person name="Mastronunzio J.E."/>
            <person name="Mullin B.C."/>
            <person name="Niemann J."/>
            <person name="Pujic P."/>
            <person name="Rawnsley T."/>
            <person name="Rouy Z."/>
            <person name="Schenowitz C."/>
            <person name="Sellstedt A."/>
            <person name="Tavares F."/>
            <person name="Tomkins J.P."/>
            <person name="Vallenet D."/>
            <person name="Valverde C."/>
            <person name="Wall L.G."/>
            <person name="Wang Y."/>
            <person name="Medigue C."/>
            <person name="Benson D.R."/>
        </authorList>
    </citation>
    <scope>NUCLEOTIDE SEQUENCE [LARGE SCALE GENOMIC DNA]</scope>
    <source>
        <strain evidence="3">DSM 45986 / CECT 9034 / ACN14a</strain>
    </source>
</reference>
<dbReference type="EMBL" id="CT573213">
    <property type="protein sequence ID" value="CAJ59889.1"/>
    <property type="molecule type" value="Genomic_DNA"/>
</dbReference>
<keyword evidence="2" id="KW-0808">Transferase</keyword>
<dbReference type="PANTHER" id="PTHR42883">
    <property type="entry name" value="GLUCOSE-1-PHOSPHATE THYMIDYLTRANSFERASE"/>
    <property type="match status" value="1"/>
</dbReference>
<evidence type="ECO:0000313" key="3">
    <source>
        <dbReference type="Proteomes" id="UP000000657"/>
    </source>
</evidence>
<dbReference type="EC" id="2.7.7.24" evidence="2"/>
<dbReference type="Pfam" id="PF00483">
    <property type="entry name" value="NTP_transferase"/>
    <property type="match status" value="1"/>
</dbReference>
<dbReference type="SUPFAM" id="SSF51161">
    <property type="entry name" value="Trimeric LpxA-like enzymes"/>
    <property type="match status" value="1"/>
</dbReference>
<proteinExistence type="predicted"/>